<protein>
    <recommendedName>
        <fullName evidence="2">HTH merR-type domain-containing protein</fullName>
    </recommendedName>
</protein>
<dbReference type="EMBL" id="BORJ01000001">
    <property type="protein sequence ID" value="GIN94786.1"/>
    <property type="molecule type" value="Genomic_DNA"/>
</dbReference>
<dbReference type="InterPro" id="IPR047057">
    <property type="entry name" value="MerR_fam"/>
</dbReference>
<dbReference type="SUPFAM" id="SSF46955">
    <property type="entry name" value="Putative DNA-binding domain"/>
    <property type="match status" value="1"/>
</dbReference>
<evidence type="ECO:0000313" key="3">
    <source>
        <dbReference type="EMBL" id="GIN94786.1"/>
    </source>
</evidence>
<dbReference type="Proteomes" id="UP000680670">
    <property type="component" value="Unassembled WGS sequence"/>
</dbReference>
<keyword evidence="1" id="KW-0238">DNA-binding</keyword>
<dbReference type="PANTHER" id="PTHR30204">
    <property type="entry name" value="REDOX-CYCLING DRUG-SENSING TRANSCRIPTIONAL ACTIVATOR SOXR"/>
    <property type="match status" value="1"/>
</dbReference>
<dbReference type="Pfam" id="PF13411">
    <property type="entry name" value="MerR_1"/>
    <property type="match status" value="1"/>
</dbReference>
<dbReference type="Gene3D" id="1.10.1660.10">
    <property type="match status" value="1"/>
</dbReference>
<keyword evidence="4" id="KW-1185">Reference proteome</keyword>
<dbReference type="InterPro" id="IPR009061">
    <property type="entry name" value="DNA-bd_dom_put_sf"/>
</dbReference>
<dbReference type="PROSITE" id="PS50937">
    <property type="entry name" value="HTH_MERR_2"/>
    <property type="match status" value="1"/>
</dbReference>
<gene>
    <name evidence="3" type="ORF">J6TS1_06560</name>
</gene>
<name>A0ABQ4KRY7_SIMTE</name>
<feature type="domain" description="HTH merR-type" evidence="2">
    <location>
        <begin position="1"/>
        <end position="67"/>
    </location>
</feature>
<evidence type="ECO:0000313" key="4">
    <source>
        <dbReference type="Proteomes" id="UP000680670"/>
    </source>
</evidence>
<reference evidence="3 4" key="1">
    <citation type="submission" date="2021-03" db="EMBL/GenBank/DDBJ databases">
        <title>Antimicrobial resistance genes in bacteria isolated from Japanese honey, and their potential for conferring macrolide and lincosamide resistance in the American foulbrood pathogen Paenibacillus larvae.</title>
        <authorList>
            <person name="Okamoto M."/>
            <person name="Kumagai M."/>
            <person name="Kanamori H."/>
            <person name="Takamatsu D."/>
        </authorList>
    </citation>
    <scope>NUCLEOTIDE SEQUENCE [LARGE SCALE GENOMIC DNA]</scope>
    <source>
        <strain evidence="3 4">J6TS1</strain>
    </source>
</reference>
<evidence type="ECO:0000259" key="2">
    <source>
        <dbReference type="PROSITE" id="PS50937"/>
    </source>
</evidence>
<sequence>MKIGTFAKRYDVNINTIRYYIEIGLIIPIKKETQFEFDQTCIDDMNLIQELKEYRFTLQEIHKILTFKRITLLTENEDIDYYVQTLLEKKQQLLQESQRIIDSTHLIDEKVDKLRRGPVNERETGVPLSFVSRFYCPACQEALQVKDAQMQGEYLFYGKIECNCGYLAEIKDGIVITPVSNYPPQNEYYIYDRTLFHQISPELISVLEKGNLWMYKRMAKKNLTNRVIIQTNIDTYVFSPKFLTLEQDNIFYIFTGNSLEMLRKLKAKIQHINPNLPVLYMVNGDLKLPIKHHSVDCVIDNLSFNEYSLFNDSFALDKLLPYLKHDSFVVGNSSYYETHTRSLTNMGKLYPNAHPQNLNQGFLEEKLNENRFEVVENEYLGFITNTGEYVEFHIEKDELHFSAYLAAFNPIS</sequence>
<dbReference type="PANTHER" id="PTHR30204:SF96">
    <property type="entry name" value="CHROMOSOME-ANCHORING PROTEIN RACA"/>
    <property type="match status" value="1"/>
</dbReference>
<accession>A0ABQ4KRY7</accession>
<organism evidence="3 4">
    <name type="scientific">Siminovitchia terrae</name>
    <name type="common">Bacillus terrae</name>
    <dbReference type="NCBI Taxonomy" id="1914933"/>
    <lineage>
        <taxon>Bacteria</taxon>
        <taxon>Bacillati</taxon>
        <taxon>Bacillota</taxon>
        <taxon>Bacilli</taxon>
        <taxon>Bacillales</taxon>
        <taxon>Bacillaceae</taxon>
        <taxon>Siminovitchia</taxon>
    </lineage>
</organism>
<proteinExistence type="predicted"/>
<comment type="caution">
    <text evidence="3">The sequence shown here is derived from an EMBL/GenBank/DDBJ whole genome shotgun (WGS) entry which is preliminary data.</text>
</comment>
<dbReference type="InterPro" id="IPR000551">
    <property type="entry name" value="MerR-type_HTH_dom"/>
</dbReference>
<evidence type="ECO:0000256" key="1">
    <source>
        <dbReference type="ARBA" id="ARBA00023125"/>
    </source>
</evidence>
<dbReference type="RefSeq" id="WP_212952891.1">
    <property type="nucleotide sequence ID" value="NZ_BORJ01000001.1"/>
</dbReference>
<dbReference type="SMART" id="SM00422">
    <property type="entry name" value="HTH_MERR"/>
    <property type="match status" value="1"/>
</dbReference>